<proteinExistence type="inferred from homology"/>
<dbReference type="AlphaFoldDB" id="A0A6B3P1N7"/>
<dbReference type="Pfam" id="PF00171">
    <property type="entry name" value="Aldedh"/>
    <property type="match status" value="1"/>
</dbReference>
<dbReference type="Gene3D" id="3.40.605.10">
    <property type="entry name" value="Aldehyde Dehydrogenase, Chain A, domain 1"/>
    <property type="match status" value="1"/>
</dbReference>
<dbReference type="InterPro" id="IPR016161">
    <property type="entry name" value="Ald_DH/histidinol_DH"/>
</dbReference>
<dbReference type="InterPro" id="IPR044638">
    <property type="entry name" value="ALDH7A1-like"/>
</dbReference>
<dbReference type="PANTHER" id="PTHR43521:SF1">
    <property type="entry name" value="ALPHA-AMINOADIPIC SEMIALDEHYDE DEHYDROGENASE"/>
    <property type="match status" value="1"/>
</dbReference>
<accession>A0A6B3P1N7</accession>
<dbReference type="InterPro" id="IPR015590">
    <property type="entry name" value="Aldehyde_DH_dom"/>
</dbReference>
<dbReference type="InterPro" id="IPR029510">
    <property type="entry name" value="Ald_DH_CS_GLU"/>
</dbReference>
<dbReference type="EC" id="1.2.1.3" evidence="5"/>
<evidence type="ECO:0000313" key="10">
    <source>
        <dbReference type="Proteomes" id="UP000482634"/>
    </source>
</evidence>
<keyword evidence="10" id="KW-1185">Reference proteome</keyword>
<dbReference type="Proteomes" id="UP000482634">
    <property type="component" value="Unassembled WGS sequence"/>
</dbReference>
<dbReference type="FunFam" id="3.40.309.10:FF:000018">
    <property type="entry name" value="Alpha-aminoadipic semialdehyde dehydrogenase"/>
    <property type="match status" value="1"/>
</dbReference>
<evidence type="ECO:0000256" key="4">
    <source>
        <dbReference type="ARBA" id="ARBA00023027"/>
    </source>
</evidence>
<evidence type="ECO:0000256" key="1">
    <source>
        <dbReference type="ARBA" id="ARBA00009986"/>
    </source>
</evidence>
<dbReference type="PANTHER" id="PTHR43521">
    <property type="entry name" value="ALPHA-AMINOADIPIC SEMIALDEHYDE DEHYDROGENASE"/>
    <property type="match status" value="1"/>
</dbReference>
<evidence type="ECO:0000256" key="7">
    <source>
        <dbReference type="RuleBase" id="RU003345"/>
    </source>
</evidence>
<feature type="domain" description="Aldehyde dehydrogenase" evidence="8">
    <location>
        <begin position="20"/>
        <end position="478"/>
    </location>
</feature>
<name>A0A6B3P1N7_9PSED</name>
<protein>
    <recommendedName>
        <fullName evidence="5">aldehyde dehydrogenase (NAD(+))</fullName>
        <ecNumber evidence="5">1.2.1.3</ecNumber>
    </recommendedName>
</protein>
<dbReference type="Gene3D" id="3.40.309.10">
    <property type="entry name" value="Aldehyde Dehydrogenase, Chain A, domain 2"/>
    <property type="match status" value="1"/>
</dbReference>
<keyword evidence="3 7" id="KW-0560">Oxidoreductase</keyword>
<dbReference type="InterPro" id="IPR016163">
    <property type="entry name" value="Ald_DH_C"/>
</dbReference>
<keyword evidence="4" id="KW-0520">NAD</keyword>
<dbReference type="EMBL" id="JAAHBU010000428">
    <property type="protein sequence ID" value="NER66300.1"/>
    <property type="molecule type" value="Genomic_DNA"/>
</dbReference>
<dbReference type="RefSeq" id="WP_163950141.1">
    <property type="nucleotide sequence ID" value="NZ_JAAHBU010000428.1"/>
</dbReference>
<gene>
    <name evidence="9" type="ORF">G3436_23605</name>
</gene>
<dbReference type="GO" id="GO:0004029">
    <property type="term" value="F:aldehyde dehydrogenase (NAD+) activity"/>
    <property type="evidence" value="ECO:0007669"/>
    <property type="project" value="UniProtKB-EC"/>
</dbReference>
<evidence type="ECO:0000256" key="2">
    <source>
        <dbReference type="ARBA" id="ARBA00011881"/>
    </source>
</evidence>
<evidence type="ECO:0000256" key="5">
    <source>
        <dbReference type="ARBA" id="ARBA00024226"/>
    </source>
</evidence>
<organism evidence="9 10">
    <name type="scientific">Pseudomonas brassicae</name>
    <dbReference type="NCBI Taxonomy" id="2708063"/>
    <lineage>
        <taxon>Bacteria</taxon>
        <taxon>Pseudomonadati</taxon>
        <taxon>Pseudomonadota</taxon>
        <taxon>Gammaproteobacteria</taxon>
        <taxon>Pseudomonadales</taxon>
        <taxon>Pseudomonadaceae</taxon>
        <taxon>Pseudomonas</taxon>
    </lineage>
</organism>
<reference evidence="9 10" key="1">
    <citation type="submission" date="2020-02" db="EMBL/GenBank/DDBJ databases">
        <title>Broccoli isolated Pseudomonas sp.</title>
        <authorList>
            <person name="Fujikawa T."/>
            <person name="Sawada H."/>
        </authorList>
    </citation>
    <scope>NUCLEOTIDE SEQUENCE [LARGE SCALE GENOMIC DNA]</scope>
    <source>
        <strain evidence="9 10">MAFF212427</strain>
    </source>
</reference>
<comment type="similarity">
    <text evidence="1 7">Belongs to the aldehyde dehydrogenase family.</text>
</comment>
<comment type="subunit">
    <text evidence="2">Homotetramer.</text>
</comment>
<feature type="active site" evidence="6">
    <location>
        <position position="252"/>
    </location>
</feature>
<sequence length="496" mass="53399">MVDGLLARLGVPASAYTDGNHPVHTPIDGSAIASVHLESKAQVLGKIEQAEQAFLAWRNVPAPRRGELIRLFGEVLREHKAQLGELVSIEAGKITQEGLGEVQEMIDICDFAVGLSRQLYGLTIASERPGHHMRETWHPLGVVGVISAFNFPVAVWAWNTTLALVCGNAVIWKPSEKTPLTALACQALFEKALKAFGEAPQGLAQLIIGDRDAGQVLVDDPRVPLVSATGSTRMGREVGPRVAARFGRSILELGGNNAMILAPSADLDLAVRGILFSAVGTAGQRCTTLRRLIVHRSIKDEVVARVKAAYAKVRIGDPRQDNLVGPLIDKGSFTAMQDALARARDEGGNVFGGERQLQQQYPNAYYVTPAIVEMSGQSEVVRHETFAPILYVLAYDEFDEALRLNNEVPQGLSSCIFTTDLREAERFQSAAGSDCGIANVNIGTSGAEIGGAFGGEKETGGGRESGSDSWKAYMRRQTNTVNYSRELPLAQGIVFD</sequence>
<evidence type="ECO:0000256" key="3">
    <source>
        <dbReference type="ARBA" id="ARBA00023002"/>
    </source>
</evidence>
<dbReference type="CDD" id="cd07130">
    <property type="entry name" value="ALDH_F7_AASADH"/>
    <property type="match status" value="1"/>
</dbReference>
<comment type="caution">
    <text evidence="9">The sequence shown here is derived from an EMBL/GenBank/DDBJ whole genome shotgun (WGS) entry which is preliminary data.</text>
</comment>
<dbReference type="SUPFAM" id="SSF53720">
    <property type="entry name" value="ALDH-like"/>
    <property type="match status" value="1"/>
</dbReference>
<evidence type="ECO:0000256" key="6">
    <source>
        <dbReference type="PROSITE-ProRule" id="PRU10007"/>
    </source>
</evidence>
<evidence type="ECO:0000259" key="8">
    <source>
        <dbReference type="Pfam" id="PF00171"/>
    </source>
</evidence>
<evidence type="ECO:0000313" key="9">
    <source>
        <dbReference type="EMBL" id="NER66300.1"/>
    </source>
</evidence>
<dbReference type="InterPro" id="IPR016162">
    <property type="entry name" value="Ald_DH_N"/>
</dbReference>
<dbReference type="PROSITE" id="PS00687">
    <property type="entry name" value="ALDEHYDE_DEHYDR_GLU"/>
    <property type="match status" value="1"/>
</dbReference>